<evidence type="ECO:0000313" key="4">
    <source>
        <dbReference type="EMBL" id="ASP48978.1"/>
    </source>
</evidence>
<protein>
    <submittedName>
        <fullName evidence="4">Short chain dehydrogenase</fullName>
    </submittedName>
</protein>
<proteinExistence type="inferred from homology"/>
<dbReference type="PRINTS" id="PR00080">
    <property type="entry name" value="SDRFAMILY"/>
</dbReference>
<dbReference type="KEGG" id="cber:B5D82_15090"/>
<accession>A0A222GAP5</accession>
<dbReference type="PANTHER" id="PTHR44196:SF1">
    <property type="entry name" value="DEHYDROGENASE_REDUCTASE SDR FAMILY MEMBER 7B"/>
    <property type="match status" value="1"/>
</dbReference>
<dbReference type="InterPro" id="IPR036291">
    <property type="entry name" value="NAD(P)-bd_dom_sf"/>
</dbReference>
<dbReference type="Gene3D" id="3.40.50.720">
    <property type="entry name" value="NAD(P)-binding Rossmann-like Domain"/>
    <property type="match status" value="1"/>
</dbReference>
<dbReference type="PROSITE" id="PS00061">
    <property type="entry name" value="ADH_SHORT"/>
    <property type="match status" value="1"/>
</dbReference>
<gene>
    <name evidence="4" type="ORF">B5D82_15090</name>
</gene>
<evidence type="ECO:0000256" key="1">
    <source>
        <dbReference type="ARBA" id="ARBA00006484"/>
    </source>
</evidence>
<dbReference type="InterPro" id="IPR002347">
    <property type="entry name" value="SDR_fam"/>
</dbReference>
<dbReference type="Pfam" id="PF00106">
    <property type="entry name" value="adh_short"/>
    <property type="match status" value="1"/>
</dbReference>
<dbReference type="NCBIfam" id="NF006565">
    <property type="entry name" value="PRK09072.1"/>
    <property type="match status" value="1"/>
</dbReference>
<dbReference type="AlphaFoldDB" id="A0A222GAP5"/>
<dbReference type="GO" id="GO:0016491">
    <property type="term" value="F:oxidoreductase activity"/>
    <property type="evidence" value="ECO:0007669"/>
    <property type="project" value="UniProtKB-KW"/>
</dbReference>
<organism evidence="4 5">
    <name type="scientific">Cognaticolwellia beringensis</name>
    <dbReference type="NCBI Taxonomy" id="1967665"/>
    <lineage>
        <taxon>Bacteria</taxon>
        <taxon>Pseudomonadati</taxon>
        <taxon>Pseudomonadota</taxon>
        <taxon>Gammaproteobacteria</taxon>
        <taxon>Alteromonadales</taxon>
        <taxon>Colwelliaceae</taxon>
        <taxon>Cognaticolwellia</taxon>
    </lineage>
</organism>
<dbReference type="SUPFAM" id="SSF51735">
    <property type="entry name" value="NAD(P)-binding Rossmann-fold domains"/>
    <property type="match status" value="1"/>
</dbReference>
<reference evidence="4 5" key="1">
    <citation type="submission" date="2017-08" db="EMBL/GenBank/DDBJ databases">
        <title>Complete genome of Colwellia sp. NB097-1, a psychrophile bacterium ioslated from Bering Sea.</title>
        <authorList>
            <person name="Chen X."/>
        </authorList>
    </citation>
    <scope>NUCLEOTIDE SEQUENCE [LARGE SCALE GENOMIC DNA]</scope>
    <source>
        <strain evidence="4 5">NB097-1</strain>
    </source>
</reference>
<dbReference type="Proteomes" id="UP000202259">
    <property type="component" value="Chromosome"/>
</dbReference>
<keyword evidence="2" id="KW-0560">Oxidoreductase</keyword>
<dbReference type="RefSeq" id="WP_081152673.1">
    <property type="nucleotide sequence ID" value="NZ_CP020465.1"/>
</dbReference>
<dbReference type="InterPro" id="IPR020904">
    <property type="entry name" value="Sc_DH/Rdtase_CS"/>
</dbReference>
<comment type="similarity">
    <text evidence="1 3">Belongs to the short-chain dehydrogenases/reductases (SDR) family.</text>
</comment>
<dbReference type="CDD" id="cd05233">
    <property type="entry name" value="SDR_c"/>
    <property type="match status" value="1"/>
</dbReference>
<evidence type="ECO:0000256" key="3">
    <source>
        <dbReference type="RuleBase" id="RU000363"/>
    </source>
</evidence>
<name>A0A222GAP5_9GAMM</name>
<dbReference type="PRINTS" id="PR00081">
    <property type="entry name" value="GDHRDH"/>
</dbReference>
<keyword evidence="5" id="KW-1185">Reference proteome</keyword>
<dbReference type="EMBL" id="CP020465">
    <property type="protein sequence ID" value="ASP48978.1"/>
    <property type="molecule type" value="Genomic_DNA"/>
</dbReference>
<evidence type="ECO:0000256" key="2">
    <source>
        <dbReference type="ARBA" id="ARBA00023002"/>
    </source>
</evidence>
<sequence>MKKLPKCILTGATGGIGQAIAKQLSEKGYSLILVGRNIENLVMLVNKLQGKHEVVIGDITNETDRANMIAKSFNNVEPSVLINNAGISNFSTFNEVSDTDINNVLTTNLTSTIQLTHEFLKKRGGQKSTVINVGSTLGSIGFPGYSLYCASKFGLKGFSEALSREMANTDVRISYLAPRATDTNINTSNVIDMNKALGSKVDPPEMVAKELVYLLEGKKNSRFIGWPEKFFARLNGAFPELVDLSMKKSLPTILKFTEGK</sequence>
<dbReference type="PANTHER" id="PTHR44196">
    <property type="entry name" value="DEHYDROGENASE/REDUCTASE SDR FAMILY MEMBER 7B"/>
    <property type="match status" value="1"/>
</dbReference>
<dbReference type="GO" id="GO:0016020">
    <property type="term" value="C:membrane"/>
    <property type="evidence" value="ECO:0007669"/>
    <property type="project" value="TreeGrafter"/>
</dbReference>
<evidence type="ECO:0000313" key="5">
    <source>
        <dbReference type="Proteomes" id="UP000202259"/>
    </source>
</evidence>
<dbReference type="OrthoDB" id="4690547at2"/>